<reference evidence="1" key="2">
    <citation type="journal article" date="2021" name="Microbiome">
        <title>Successional dynamics and alternative stable states in a saline activated sludge microbial community over 9 years.</title>
        <authorList>
            <person name="Wang Y."/>
            <person name="Ye J."/>
            <person name="Ju F."/>
            <person name="Liu L."/>
            <person name="Boyd J.A."/>
            <person name="Deng Y."/>
            <person name="Parks D.H."/>
            <person name="Jiang X."/>
            <person name="Yin X."/>
            <person name="Woodcroft B.J."/>
            <person name="Tyson G.W."/>
            <person name="Hugenholtz P."/>
            <person name="Polz M.F."/>
            <person name="Zhang T."/>
        </authorList>
    </citation>
    <scope>NUCLEOTIDE SEQUENCE</scope>
    <source>
        <strain evidence="1">HKST-UBA01</strain>
    </source>
</reference>
<dbReference type="InterPro" id="IPR026444">
    <property type="entry name" value="Secre_tail"/>
</dbReference>
<reference evidence="1" key="1">
    <citation type="submission" date="2020-04" db="EMBL/GenBank/DDBJ databases">
        <authorList>
            <person name="Zhang T."/>
        </authorList>
    </citation>
    <scope>NUCLEOTIDE SEQUENCE</scope>
    <source>
        <strain evidence="1">HKST-UBA01</strain>
    </source>
</reference>
<dbReference type="AlphaFoldDB" id="A0A956LY72"/>
<accession>A0A956LY72</accession>
<name>A0A956LY72_UNCEI</name>
<feature type="non-terminal residue" evidence="1">
    <location>
        <position position="1"/>
    </location>
</feature>
<evidence type="ECO:0000313" key="2">
    <source>
        <dbReference type="Proteomes" id="UP000697710"/>
    </source>
</evidence>
<protein>
    <submittedName>
        <fullName evidence="1">T9SS type A sorting domain-containing protein</fullName>
    </submittedName>
</protein>
<comment type="caution">
    <text evidence="1">The sequence shown here is derived from an EMBL/GenBank/DDBJ whole genome shotgun (WGS) entry which is preliminary data.</text>
</comment>
<proteinExistence type="predicted"/>
<sequence>VSDAAVWNDRLILAGAFFWGETRDSISVVATWDGESWGSLGSRIPGETFRIARALLVEDDGLIVAGWFPPIRGTASPGIARFDGVRWVDVGSGVGAPAFSGPEDLVRFEGDLFVGGEFSITPGDTLSQIARWDGERWSTFADAGGGGFRCLHVDRDRLFAGGSFDSIGGVPASNIAVWNGGWSAVGGGVGSDWTVKQVRHIGSWESRIVVAGTFEHAGSSERSGGVPVVPTRNIALWDGEGWAALGDGLGERFGSIAVTQVWKGDLYAGGSFDKTGDRMIGAAARWGDSAWEPMGPGGGALPEPPQSLVESPAGLIATYFSFADRRSHFLVRAEEGWAAFAEPLEGDVFDLAWYRGRLIAGGSFTTSSGAVSNLAAWNGSSWESLGLGDPGSVICLRVHGDDLYVAGRFREAGGVANTTGIARWNGAWESLGDGVNGSVNDLHVWGNRLLVAGSFRYAGDVRADGLATWDGGSWDRPWALEGLAEPLMLDAVPWNRGVVSLERRSDGNASVRILRYWNGSEWSTVPTPAGIYRIEKIESSDGYLVAAGPPNDFSPLEHGVMFWDGSCWRSAGSGARDGHGLLRSPTVYDIEPTGDGLLFAAAFTEAGGRPAVNVARWRHGGDRGGSVPQLTAFVAPNPSRSTPWVHFTLGKAGPVSLDVFDVNGRRVLSRAWPWSPSGEQSVPLTPGAYSWPSGVYWVRLSSGGGAPATVRWVRVR</sequence>
<dbReference type="NCBIfam" id="TIGR04183">
    <property type="entry name" value="Por_Secre_tail"/>
    <property type="match status" value="1"/>
</dbReference>
<evidence type="ECO:0000313" key="1">
    <source>
        <dbReference type="EMBL" id="MCA9727689.1"/>
    </source>
</evidence>
<dbReference type="EMBL" id="JAGQHR010000214">
    <property type="protein sequence ID" value="MCA9727689.1"/>
    <property type="molecule type" value="Genomic_DNA"/>
</dbReference>
<organism evidence="1 2">
    <name type="scientific">Eiseniibacteriota bacterium</name>
    <dbReference type="NCBI Taxonomy" id="2212470"/>
    <lineage>
        <taxon>Bacteria</taxon>
        <taxon>Candidatus Eiseniibacteriota</taxon>
    </lineage>
</organism>
<dbReference type="Proteomes" id="UP000697710">
    <property type="component" value="Unassembled WGS sequence"/>
</dbReference>
<gene>
    <name evidence="1" type="ORF">KC729_08395</name>
</gene>